<dbReference type="AlphaFoldDB" id="A0A0F8YVU0"/>
<sequence length="255" mass="29900">MKILIWIINFIKDRWLQPFLGRHSPQVAGSLRVPIKPDQKELLTYMVNQRYSQAFYNPKAVDSYSGNVGVGLRYYVRSAMRKVRLLPGLMPDKKLRDKFLQQDAIKTTSELCMVVSPYIWFLMVGVSVPKFEMYYIQSINRGAITADRKGNFVWLPKRSIYLVRKWMTDAIDVEPVEHNVNFTNVTQMVEGLRSTRIQIGLARKGTREKNTHTFLVGWFGGELLIFDQYHHKFTGKPIETRHPKPDSLWYLYTYK</sequence>
<comment type="caution">
    <text evidence="1">The sequence shown here is derived from an EMBL/GenBank/DDBJ whole genome shotgun (WGS) entry which is preliminary data.</text>
</comment>
<gene>
    <name evidence="1" type="ORF">LCGC14_2848860</name>
</gene>
<reference evidence="1" key="1">
    <citation type="journal article" date="2015" name="Nature">
        <title>Complex archaea that bridge the gap between prokaryotes and eukaryotes.</title>
        <authorList>
            <person name="Spang A."/>
            <person name="Saw J.H."/>
            <person name="Jorgensen S.L."/>
            <person name="Zaremba-Niedzwiedzka K."/>
            <person name="Martijn J."/>
            <person name="Lind A.E."/>
            <person name="van Eijk R."/>
            <person name="Schleper C."/>
            <person name="Guy L."/>
            <person name="Ettema T.J."/>
        </authorList>
    </citation>
    <scope>NUCLEOTIDE SEQUENCE</scope>
</reference>
<organism evidence="1">
    <name type="scientific">marine sediment metagenome</name>
    <dbReference type="NCBI Taxonomy" id="412755"/>
    <lineage>
        <taxon>unclassified sequences</taxon>
        <taxon>metagenomes</taxon>
        <taxon>ecological metagenomes</taxon>
    </lineage>
</organism>
<proteinExistence type="predicted"/>
<evidence type="ECO:0000313" key="1">
    <source>
        <dbReference type="EMBL" id="KKK77910.1"/>
    </source>
</evidence>
<name>A0A0F8YVU0_9ZZZZ</name>
<dbReference type="EMBL" id="LAZR01054731">
    <property type="protein sequence ID" value="KKK77910.1"/>
    <property type="molecule type" value="Genomic_DNA"/>
</dbReference>
<protein>
    <submittedName>
        <fullName evidence="1">Uncharacterized protein</fullName>
    </submittedName>
</protein>
<accession>A0A0F8YVU0</accession>